<dbReference type="InterPro" id="IPR000209">
    <property type="entry name" value="Peptidase_S8/S53_dom"/>
</dbReference>
<feature type="domain" description="Peptidase S8/S53" evidence="7">
    <location>
        <begin position="341"/>
        <end position="571"/>
    </location>
</feature>
<evidence type="ECO:0000256" key="4">
    <source>
        <dbReference type="PROSITE-ProRule" id="PRU01240"/>
    </source>
</evidence>
<name>A0A4R8TI55_9PEZI</name>
<evidence type="ECO:0000256" key="6">
    <source>
        <dbReference type="SAM" id="SignalP"/>
    </source>
</evidence>
<dbReference type="PROSITE" id="PS00138">
    <property type="entry name" value="SUBTILASE_SER"/>
    <property type="match status" value="1"/>
</dbReference>
<keyword evidence="1 4" id="KW-0645">Protease</keyword>
<dbReference type="SUPFAM" id="SSF52743">
    <property type="entry name" value="Subtilisin-like"/>
    <property type="match status" value="1"/>
</dbReference>
<feature type="region of interest" description="Disordered" evidence="5">
    <location>
        <begin position="50"/>
        <end position="88"/>
    </location>
</feature>
<feature type="compositionally biased region" description="Low complexity" evidence="5">
    <location>
        <begin position="163"/>
        <end position="191"/>
    </location>
</feature>
<keyword evidence="6" id="KW-0732">Signal</keyword>
<keyword evidence="2 4" id="KW-0378">Hydrolase</keyword>
<dbReference type="Pfam" id="PF00082">
    <property type="entry name" value="Peptidase_S8"/>
    <property type="match status" value="1"/>
</dbReference>
<dbReference type="InterPro" id="IPR036852">
    <property type="entry name" value="Peptidase_S8/S53_dom_sf"/>
</dbReference>
<feature type="active site" description="Charge relay system" evidence="4">
    <location>
        <position position="551"/>
    </location>
</feature>
<evidence type="ECO:0000256" key="5">
    <source>
        <dbReference type="SAM" id="MobiDB-lite"/>
    </source>
</evidence>
<feature type="region of interest" description="Disordered" evidence="5">
    <location>
        <begin position="618"/>
        <end position="686"/>
    </location>
</feature>
<dbReference type="PROSITE" id="PS00137">
    <property type="entry name" value="SUBTILASE_HIS"/>
    <property type="match status" value="1"/>
</dbReference>
<evidence type="ECO:0000256" key="1">
    <source>
        <dbReference type="ARBA" id="ARBA00022670"/>
    </source>
</evidence>
<feature type="compositionally biased region" description="Polar residues" evidence="5">
    <location>
        <begin position="144"/>
        <end position="162"/>
    </location>
</feature>
<dbReference type="GO" id="GO:0004252">
    <property type="term" value="F:serine-type endopeptidase activity"/>
    <property type="evidence" value="ECO:0007669"/>
    <property type="project" value="UniProtKB-UniRule"/>
</dbReference>
<reference evidence="8 9" key="1">
    <citation type="submission" date="2018-11" db="EMBL/GenBank/DDBJ databases">
        <title>Genome sequence and assembly of Colletotrichum sidae.</title>
        <authorList>
            <person name="Gan P."/>
            <person name="Shirasu K."/>
        </authorList>
    </citation>
    <scope>NUCLEOTIDE SEQUENCE [LARGE SCALE GENOMIC DNA]</scope>
    <source>
        <strain evidence="8 9">CBS 518.97</strain>
    </source>
</reference>
<protein>
    <submittedName>
        <fullName evidence="8">Alkaline protease 1</fullName>
    </submittedName>
</protein>
<gene>
    <name evidence="8" type="primary">alp1-2</name>
    <name evidence="8" type="ORF">C8034_v012092</name>
</gene>
<evidence type="ECO:0000259" key="7">
    <source>
        <dbReference type="Pfam" id="PF00082"/>
    </source>
</evidence>
<sequence>MQGHQLLGLLAAFSFSSGAAAHPHPYQKDWDDYTHKQRHLLARQQPLYNNTRPRTSTQHVITSAPTPSLSVSETLTTSWPSSSAPATSTISNGEVVLAIIGATYIAGIGGAVLMVGGTPHALAAGAMVTIIGGGPNGDTPEVESVSSPNRSQSPQTSDQASRPTTSAPVSVTSSTTSTSSASPTSSSAASSSAAAPTPYIVLFAQDATADKIEAVNNTLNKVAAPDSLSEVTSDRTGLVVFFKAAISPAQADDIGQEPGVSGVFVDETVQGDEPPSTSALPSSVSRHPTATGPPGSPETDVPNPTDVKLQYDAVDELKAISQPAGAALADLPGYGYASEGGKGVIIYAMDTGVNAQNSASGEWASMPGTKSFVYAPGAVRDETDRSNHGSCVASKAGGPMYGTAKDADMIAVKLPEDLSTSAIFTALIEISNDVYEKGLEGKAVINMSLGSRMANSTVTAYKLLLVALMAQDIVIVTASGNDAQFGIDDVTGYPALFGPSTDIIVVGAVDKEGYRSFFSQGTESQLTVSAPGFVECANGRTAGSQELYGTSFAAPAVAGMIAVWLSQDEHKERLQVSGQVAANVKKMVRELAYPRVEGEPAVVWNGIDPRGLACPARANGNGKRQANPSGGGGGCQATSVASVSSTTITTRPPVSTTAPPSRPPPAVTSAPPPPPPPPPPPALKTLFSLDESISGGTTSCFPTSGFTTSAGTTYGFSFDADPSLLVSIETGKTDEGYHQSMGSWTGTFYADSGSSLSICGKSSGGDLPLKFAITEAPSEAVEAPAGRQVLKMDENLGAGQTACFPTTGLDIQEGNYGFSYTTSDGIVIDIGDDSSGPKYFSGNRASGAGLMYIDFSGGTISVCATNSGGEAAALSLTITQ</sequence>
<feature type="chain" id="PRO_5020710933" evidence="6">
    <location>
        <begin position="22"/>
        <end position="880"/>
    </location>
</feature>
<feature type="compositionally biased region" description="Pro residues" evidence="5">
    <location>
        <begin position="660"/>
        <end position="682"/>
    </location>
</feature>
<evidence type="ECO:0000313" key="9">
    <source>
        <dbReference type="Proteomes" id="UP000295604"/>
    </source>
</evidence>
<organism evidence="8 9">
    <name type="scientific">Colletotrichum sidae</name>
    <dbReference type="NCBI Taxonomy" id="1347389"/>
    <lineage>
        <taxon>Eukaryota</taxon>
        <taxon>Fungi</taxon>
        <taxon>Dikarya</taxon>
        <taxon>Ascomycota</taxon>
        <taxon>Pezizomycotina</taxon>
        <taxon>Sordariomycetes</taxon>
        <taxon>Hypocreomycetidae</taxon>
        <taxon>Glomerellales</taxon>
        <taxon>Glomerellaceae</taxon>
        <taxon>Colletotrichum</taxon>
        <taxon>Colletotrichum orbiculare species complex</taxon>
    </lineage>
</organism>
<dbReference type="InterPro" id="IPR023828">
    <property type="entry name" value="Peptidase_S8_Ser-AS"/>
</dbReference>
<feature type="active site" description="Charge relay system" evidence="4">
    <location>
        <position position="388"/>
    </location>
</feature>
<feature type="compositionally biased region" description="Polar residues" evidence="5">
    <location>
        <begin position="275"/>
        <end position="288"/>
    </location>
</feature>
<dbReference type="EMBL" id="QAPF01000076">
    <property type="protein sequence ID" value="TEA17920.1"/>
    <property type="molecule type" value="Genomic_DNA"/>
</dbReference>
<keyword evidence="3 4" id="KW-0720">Serine protease</keyword>
<feature type="compositionally biased region" description="Polar residues" evidence="5">
    <location>
        <begin position="50"/>
        <end position="73"/>
    </location>
</feature>
<dbReference type="Gene3D" id="3.40.50.200">
    <property type="entry name" value="Peptidase S8/S53 domain"/>
    <property type="match status" value="1"/>
</dbReference>
<feature type="active site" description="Charge relay system" evidence="4">
    <location>
        <position position="350"/>
    </location>
</feature>
<feature type="signal peptide" evidence="6">
    <location>
        <begin position="1"/>
        <end position="21"/>
    </location>
</feature>
<dbReference type="PRINTS" id="PR00723">
    <property type="entry name" value="SUBTILISIN"/>
</dbReference>
<dbReference type="InterPro" id="IPR022398">
    <property type="entry name" value="Peptidase_S8_His-AS"/>
</dbReference>
<comment type="similarity">
    <text evidence="4">Belongs to the peptidase S8 family.</text>
</comment>
<dbReference type="PANTHER" id="PTHR45725">
    <property type="entry name" value="FORMIN HOMOLOGY 2 FAMILY MEMBER"/>
    <property type="match status" value="1"/>
</dbReference>
<proteinExistence type="inferred from homology"/>
<accession>A0A4R8TI55</accession>
<dbReference type="GO" id="GO:0006508">
    <property type="term" value="P:proteolysis"/>
    <property type="evidence" value="ECO:0007669"/>
    <property type="project" value="UniProtKB-KW"/>
</dbReference>
<dbReference type="Proteomes" id="UP000295604">
    <property type="component" value="Unassembled WGS sequence"/>
</dbReference>
<evidence type="ECO:0000256" key="2">
    <source>
        <dbReference type="ARBA" id="ARBA00022801"/>
    </source>
</evidence>
<dbReference type="InterPro" id="IPR051425">
    <property type="entry name" value="Formin_Homology"/>
</dbReference>
<comment type="caution">
    <text evidence="8">The sequence shown here is derived from an EMBL/GenBank/DDBJ whole genome shotgun (WGS) entry which is preliminary data.</text>
</comment>
<feature type="region of interest" description="Disordered" evidence="5">
    <location>
        <begin position="266"/>
        <end position="306"/>
    </location>
</feature>
<feature type="compositionally biased region" description="Low complexity" evidence="5">
    <location>
        <begin position="74"/>
        <end position="88"/>
    </location>
</feature>
<dbReference type="InterPro" id="IPR015500">
    <property type="entry name" value="Peptidase_S8_subtilisin-rel"/>
</dbReference>
<feature type="compositionally biased region" description="Low complexity" evidence="5">
    <location>
        <begin position="637"/>
        <end position="659"/>
    </location>
</feature>
<keyword evidence="9" id="KW-1185">Reference proteome</keyword>
<evidence type="ECO:0000256" key="3">
    <source>
        <dbReference type="ARBA" id="ARBA00022825"/>
    </source>
</evidence>
<evidence type="ECO:0000313" key="8">
    <source>
        <dbReference type="EMBL" id="TEA17920.1"/>
    </source>
</evidence>
<dbReference type="AlphaFoldDB" id="A0A4R8TI55"/>
<dbReference type="PROSITE" id="PS51892">
    <property type="entry name" value="SUBTILASE"/>
    <property type="match status" value="1"/>
</dbReference>
<dbReference type="PANTHER" id="PTHR45725:SF18">
    <property type="entry name" value="ORC1-LIKE AAA ATPASE DOMAIN-CONTAINING PROTEIN"/>
    <property type="match status" value="1"/>
</dbReference>
<feature type="region of interest" description="Disordered" evidence="5">
    <location>
        <begin position="134"/>
        <end position="191"/>
    </location>
</feature>